<feature type="region of interest" description="Disordered" evidence="1">
    <location>
        <begin position="46"/>
        <end position="73"/>
    </location>
</feature>
<dbReference type="RefSeq" id="WP_153348688.1">
    <property type="nucleotide sequence ID" value="NZ_WEGI01000019.1"/>
</dbReference>
<evidence type="ECO:0000313" key="4">
    <source>
        <dbReference type="Proteomes" id="UP000431401"/>
    </source>
</evidence>
<dbReference type="Proteomes" id="UP000431401">
    <property type="component" value="Unassembled WGS sequence"/>
</dbReference>
<organism evidence="3 4">
    <name type="scientific">Nocardia aurantia</name>
    <dbReference type="NCBI Taxonomy" id="2585199"/>
    <lineage>
        <taxon>Bacteria</taxon>
        <taxon>Bacillati</taxon>
        <taxon>Actinomycetota</taxon>
        <taxon>Actinomycetes</taxon>
        <taxon>Mycobacteriales</taxon>
        <taxon>Nocardiaceae</taxon>
        <taxon>Nocardia</taxon>
    </lineage>
</organism>
<name>A0A7K0E061_9NOCA</name>
<proteinExistence type="predicted"/>
<keyword evidence="2" id="KW-1133">Transmembrane helix</keyword>
<accession>A0A7K0E061</accession>
<dbReference type="OrthoDB" id="4560833at2"/>
<keyword evidence="2" id="KW-0472">Membrane</keyword>
<protein>
    <submittedName>
        <fullName evidence="3">Uncharacterized protein</fullName>
    </submittedName>
</protein>
<sequence>MAEAVGSERGRAGGIQCPRGWLLVELPSALLLAVFVGTGWLGYARQDRPSDPAPAVTSPADGPDAWSRIIGPP</sequence>
<evidence type="ECO:0000313" key="3">
    <source>
        <dbReference type="EMBL" id="MQY31453.1"/>
    </source>
</evidence>
<reference evidence="3 4" key="1">
    <citation type="submission" date="2019-10" db="EMBL/GenBank/DDBJ databases">
        <title>Nocardia macrotermitis sp. nov. and Nocardia aurantia sp. nov., isolated from the gut of fungus growing-termite Macrotermes natalensis.</title>
        <authorList>
            <person name="Benndorf R."/>
            <person name="Schwitalla J."/>
            <person name="Martin K."/>
            <person name="De Beer W."/>
            <person name="Kaster A.-K."/>
            <person name="Vollmers J."/>
            <person name="Poulsen M."/>
            <person name="Beemelmanns C."/>
        </authorList>
    </citation>
    <scope>NUCLEOTIDE SEQUENCE [LARGE SCALE GENOMIC DNA]</scope>
    <source>
        <strain evidence="3 4">RB56</strain>
    </source>
</reference>
<evidence type="ECO:0000256" key="1">
    <source>
        <dbReference type="SAM" id="MobiDB-lite"/>
    </source>
</evidence>
<keyword evidence="4" id="KW-1185">Reference proteome</keyword>
<evidence type="ECO:0000256" key="2">
    <source>
        <dbReference type="SAM" id="Phobius"/>
    </source>
</evidence>
<dbReference type="AlphaFoldDB" id="A0A7K0E061"/>
<gene>
    <name evidence="3" type="ORF">NRB56_70620</name>
</gene>
<feature type="transmembrane region" description="Helical" evidence="2">
    <location>
        <begin position="21"/>
        <end position="43"/>
    </location>
</feature>
<dbReference type="EMBL" id="WEGI01000019">
    <property type="protein sequence ID" value="MQY31453.1"/>
    <property type="molecule type" value="Genomic_DNA"/>
</dbReference>
<comment type="caution">
    <text evidence="3">The sequence shown here is derived from an EMBL/GenBank/DDBJ whole genome shotgun (WGS) entry which is preliminary data.</text>
</comment>
<keyword evidence="2" id="KW-0812">Transmembrane</keyword>